<dbReference type="FunFam" id="3.20.20.120:FF:000007">
    <property type="entry name" value="Mitochondrial enolase superfamily member 1"/>
    <property type="match status" value="1"/>
</dbReference>
<dbReference type="InterPro" id="IPR046945">
    <property type="entry name" value="RHMD-like"/>
</dbReference>
<evidence type="ECO:0000256" key="3">
    <source>
        <dbReference type="ARBA" id="ARBA00013142"/>
    </source>
</evidence>
<keyword evidence="9" id="KW-1185">Reference proteome</keyword>
<accession>A0AAN0VJE9</accession>
<dbReference type="PANTHER" id="PTHR13794">
    <property type="entry name" value="ENOLASE SUPERFAMILY, MANDELATE RACEMASE"/>
    <property type="match status" value="1"/>
</dbReference>
<dbReference type="PROSITE" id="PS00909">
    <property type="entry name" value="MR_MLE_2"/>
    <property type="match status" value="1"/>
</dbReference>
<protein>
    <recommendedName>
        <fullName evidence="3">L-fuconate dehydratase</fullName>
        <ecNumber evidence="3">4.2.1.68</ecNumber>
    </recommendedName>
</protein>
<dbReference type="Gene3D" id="3.20.20.120">
    <property type="entry name" value="Enolase-like C-terminal domain"/>
    <property type="match status" value="1"/>
</dbReference>
<comment type="cofactor">
    <cofactor evidence="2">
        <name>Mg(2+)</name>
        <dbReference type="ChEBI" id="CHEBI:18420"/>
    </cofactor>
</comment>
<dbReference type="InterPro" id="IPR013341">
    <property type="entry name" value="Mandelate_racemase_N_dom"/>
</dbReference>
<dbReference type="SFLD" id="SFLDS00001">
    <property type="entry name" value="Enolase"/>
    <property type="match status" value="1"/>
</dbReference>
<proteinExistence type="predicted"/>
<evidence type="ECO:0000313" key="9">
    <source>
        <dbReference type="Proteomes" id="UP000028680"/>
    </source>
</evidence>
<evidence type="ECO:0000256" key="1">
    <source>
        <dbReference type="ARBA" id="ARBA00001737"/>
    </source>
</evidence>
<evidence type="ECO:0000256" key="5">
    <source>
        <dbReference type="ARBA" id="ARBA00022842"/>
    </source>
</evidence>
<dbReference type="EMBL" id="CP003984">
    <property type="protein sequence ID" value="AII88002.1"/>
    <property type="molecule type" value="Genomic_DNA"/>
</dbReference>
<sequence>MDSHAKIEDKMPAHIARYSVHDVRFPTSHSLDGSDAMNKAPDYSAAYVVLHVDGGANGHGMTFTIGRGNEICCAAIAAVADLLVGREIEGLFADMGATWKLITGDSQLRWTGPEKGVIHLAAAAVINAVWDMYGKHLGQPVWRLIAGMAPDEMVSLVDWRYLSDALSPSEAIERLQDRASGKEARMLEMETTGYPAYTTSAGWLGYSDDKIRSLMRAALADGWTHFKMKVGGNLEDDSRRAAIIRSEIGPDRFLMMDANQVWGVQEAITNMDRLAEFDPWWIEEPTSPDDILGHARIARAVAPIKVATGEHCHNAVMFKQLMQANAIDVCQVDSCRLAGPNEILGVMLMADKFDIPVCPHAGGVGLCELIQHMSFVDYIAVSGNLENRVLEYVDHLHDHFLDPVRTKNGYYLTPQKPGFSVEMKADSIESYTFPTGNVWAS</sequence>
<dbReference type="EC" id="4.2.1.68" evidence="3"/>
<dbReference type="InterPro" id="IPR036849">
    <property type="entry name" value="Enolase-like_C_sf"/>
</dbReference>
<dbReference type="Pfam" id="PF13378">
    <property type="entry name" value="MR_MLE_C"/>
    <property type="match status" value="1"/>
</dbReference>
<dbReference type="KEGG" id="ptp:RCA23_c24800"/>
<comment type="catalytic activity">
    <reaction evidence="1">
        <text>L-fuconate = 2-dehydro-3-deoxy-L-fuconate + H2O</text>
        <dbReference type="Rhea" id="RHEA:22772"/>
        <dbReference type="ChEBI" id="CHEBI:15377"/>
        <dbReference type="ChEBI" id="CHEBI:21291"/>
        <dbReference type="ChEBI" id="CHEBI:37448"/>
        <dbReference type="EC" id="4.2.1.68"/>
    </reaction>
</comment>
<dbReference type="Proteomes" id="UP000028680">
    <property type="component" value="Chromosome"/>
</dbReference>
<dbReference type="Gene3D" id="3.30.390.10">
    <property type="entry name" value="Enolase-like, N-terminal domain"/>
    <property type="match status" value="1"/>
</dbReference>
<gene>
    <name evidence="8" type="ORF">RCA23_c24800</name>
</gene>
<dbReference type="SMART" id="SM00922">
    <property type="entry name" value="MR_MLE"/>
    <property type="match status" value="1"/>
</dbReference>
<dbReference type="GO" id="GO:0009063">
    <property type="term" value="P:amino acid catabolic process"/>
    <property type="evidence" value="ECO:0007669"/>
    <property type="project" value="InterPro"/>
</dbReference>
<dbReference type="SUPFAM" id="SSF51604">
    <property type="entry name" value="Enolase C-terminal domain-like"/>
    <property type="match status" value="1"/>
</dbReference>
<dbReference type="InterPro" id="IPR034610">
    <property type="entry name" value="L-fuconate_dehydratase"/>
</dbReference>
<dbReference type="SUPFAM" id="SSF54826">
    <property type="entry name" value="Enolase N-terminal domain-like"/>
    <property type="match status" value="1"/>
</dbReference>
<evidence type="ECO:0000256" key="2">
    <source>
        <dbReference type="ARBA" id="ARBA00001946"/>
    </source>
</evidence>
<keyword evidence="4" id="KW-0479">Metal-binding</keyword>
<dbReference type="Pfam" id="PF02746">
    <property type="entry name" value="MR_MLE_N"/>
    <property type="match status" value="1"/>
</dbReference>
<evidence type="ECO:0000256" key="4">
    <source>
        <dbReference type="ARBA" id="ARBA00022723"/>
    </source>
</evidence>
<dbReference type="InterPro" id="IPR013342">
    <property type="entry name" value="Mandelate_racemase_C"/>
</dbReference>
<reference evidence="8 9" key="1">
    <citation type="journal article" date="2014" name="ISME J.">
        <title>Adaptation of an abundant Roseobacter RCA organism to pelagic systems revealed by genomic and transcriptomic analyses.</title>
        <authorList>
            <person name="Voget S."/>
            <person name="Wemheuer B."/>
            <person name="Brinkhoff T."/>
            <person name="Vollmers J."/>
            <person name="Dietrich S."/>
            <person name="Giebel H.A."/>
            <person name="Beardsley C."/>
            <person name="Sardemann C."/>
            <person name="Bakenhus I."/>
            <person name="Billerbeck S."/>
            <person name="Daniel R."/>
            <person name="Simon M."/>
        </authorList>
    </citation>
    <scope>NUCLEOTIDE SEQUENCE [LARGE SCALE GENOMIC DNA]</scope>
    <source>
        <strain evidence="8 9">RCA23</strain>
    </source>
</reference>
<dbReference type="GO" id="GO:0000287">
    <property type="term" value="F:magnesium ion binding"/>
    <property type="evidence" value="ECO:0007669"/>
    <property type="project" value="UniProtKB-ARBA"/>
</dbReference>
<dbReference type="InterPro" id="IPR029065">
    <property type="entry name" value="Enolase_C-like"/>
</dbReference>
<dbReference type="GO" id="GO:0050023">
    <property type="term" value="F:L-fuconate dehydratase activity"/>
    <property type="evidence" value="ECO:0007669"/>
    <property type="project" value="UniProtKB-EC"/>
</dbReference>
<evidence type="ECO:0000256" key="6">
    <source>
        <dbReference type="ARBA" id="ARBA00023239"/>
    </source>
</evidence>
<dbReference type="InterPro" id="IPR018110">
    <property type="entry name" value="Mandel_Rmase/mucon_lact_enz_CS"/>
</dbReference>
<dbReference type="SFLD" id="SFLDG00179">
    <property type="entry name" value="mandelate_racemase"/>
    <property type="match status" value="1"/>
</dbReference>
<keyword evidence="5" id="KW-0460">Magnesium</keyword>
<dbReference type="InterPro" id="IPR029017">
    <property type="entry name" value="Enolase-like_N"/>
</dbReference>
<dbReference type="AlphaFoldDB" id="A0AAN0VJE9"/>
<feature type="domain" description="Mandelate racemase/muconate lactonizing enzyme C-terminal" evidence="7">
    <location>
        <begin position="208"/>
        <end position="304"/>
    </location>
</feature>
<name>A0AAN0VJE9_9RHOB</name>
<organism evidence="8 9">
    <name type="scientific">Planktomarina temperata RCA23</name>
    <dbReference type="NCBI Taxonomy" id="666509"/>
    <lineage>
        <taxon>Bacteria</taxon>
        <taxon>Pseudomonadati</taxon>
        <taxon>Pseudomonadota</taxon>
        <taxon>Alphaproteobacteria</taxon>
        <taxon>Rhodobacterales</taxon>
        <taxon>Paracoccaceae</taxon>
        <taxon>Planktomarina</taxon>
    </lineage>
</organism>
<evidence type="ECO:0000259" key="7">
    <source>
        <dbReference type="SMART" id="SM00922"/>
    </source>
</evidence>
<keyword evidence="6" id="KW-0456">Lyase</keyword>
<evidence type="ECO:0000313" key="8">
    <source>
        <dbReference type="EMBL" id="AII88002.1"/>
    </source>
</evidence>
<dbReference type="SFLD" id="SFLDF00111">
    <property type="entry name" value="L-fuconate_dehydratase"/>
    <property type="match status" value="1"/>
</dbReference>
<dbReference type="GO" id="GO:0016052">
    <property type="term" value="P:carbohydrate catabolic process"/>
    <property type="evidence" value="ECO:0007669"/>
    <property type="project" value="InterPro"/>
</dbReference>
<dbReference type="PANTHER" id="PTHR13794:SF58">
    <property type="entry name" value="MITOCHONDRIAL ENOLASE SUPERFAMILY MEMBER 1"/>
    <property type="match status" value="1"/>
</dbReference>